<dbReference type="InterPro" id="IPR011251">
    <property type="entry name" value="Luciferase-like_dom"/>
</dbReference>
<keyword evidence="4" id="KW-1185">Reference proteome</keyword>
<evidence type="ECO:0000259" key="2">
    <source>
        <dbReference type="Pfam" id="PF00296"/>
    </source>
</evidence>
<comment type="caution">
    <text evidence="3">The sequence shown here is derived from an EMBL/GenBank/DDBJ whole genome shotgun (WGS) entry which is preliminary data.</text>
</comment>
<dbReference type="NCBIfam" id="TIGR03620">
    <property type="entry name" value="F420_MSMEG_4141"/>
    <property type="match status" value="1"/>
</dbReference>
<dbReference type="RefSeq" id="WP_275226327.1">
    <property type="nucleotide sequence ID" value="NZ_JARESE010000001.1"/>
</dbReference>
<evidence type="ECO:0000313" key="4">
    <source>
        <dbReference type="Proteomes" id="UP001216253"/>
    </source>
</evidence>
<feature type="domain" description="Luciferase-like" evidence="2">
    <location>
        <begin position="22"/>
        <end position="120"/>
    </location>
</feature>
<dbReference type="EMBL" id="JARESE010000001">
    <property type="protein sequence ID" value="MDE8650246.1"/>
    <property type="molecule type" value="Genomic_DNA"/>
</dbReference>
<dbReference type="PANTHER" id="PTHR43244:SF1">
    <property type="entry name" value="5,10-METHYLENETETRAHYDROMETHANOPTERIN REDUCTASE"/>
    <property type="match status" value="1"/>
</dbReference>
<evidence type="ECO:0000256" key="1">
    <source>
        <dbReference type="ARBA" id="ARBA00023002"/>
    </source>
</evidence>
<dbReference type="SUPFAM" id="SSF51679">
    <property type="entry name" value="Bacterial luciferase-like"/>
    <property type="match status" value="1"/>
</dbReference>
<proteinExistence type="predicted"/>
<reference evidence="3 4" key="1">
    <citation type="submission" date="2023-03" db="EMBL/GenBank/DDBJ databases">
        <title>NovoSphingobium album sp. nov. isolated from polycyclic aromatic hydrocarbons- and heavy-metal polluted soil.</title>
        <authorList>
            <person name="Liu Z."/>
            <person name="Wang K."/>
        </authorList>
    </citation>
    <scope>NUCLEOTIDE SEQUENCE [LARGE SCALE GENOMIC DNA]</scope>
    <source>
        <strain evidence="3 4">H3SJ31-1</strain>
    </source>
</reference>
<organism evidence="3 4">
    <name type="scientific">Novosphingobium album</name>
    <name type="common">ex Liu et al. 2023</name>
    <dbReference type="NCBI Taxonomy" id="3031130"/>
    <lineage>
        <taxon>Bacteria</taxon>
        <taxon>Pseudomonadati</taxon>
        <taxon>Pseudomonadota</taxon>
        <taxon>Alphaproteobacteria</taxon>
        <taxon>Sphingomonadales</taxon>
        <taxon>Sphingomonadaceae</taxon>
        <taxon>Novosphingobium</taxon>
    </lineage>
</organism>
<dbReference type="PANTHER" id="PTHR43244">
    <property type="match status" value="1"/>
</dbReference>
<dbReference type="InterPro" id="IPR019922">
    <property type="entry name" value="Lucif-like_OxRdatse_MSMEG_4141"/>
</dbReference>
<name>A0ABT5WKL0_9SPHN</name>
<keyword evidence="1" id="KW-0560">Oxidoreductase</keyword>
<dbReference type="Proteomes" id="UP001216253">
    <property type="component" value="Unassembled WGS sequence"/>
</dbReference>
<protein>
    <submittedName>
        <fullName evidence="3">TIGR03620 family F420-dependent LLM class oxidoreductase</fullName>
    </submittedName>
</protein>
<evidence type="ECO:0000313" key="3">
    <source>
        <dbReference type="EMBL" id="MDE8650246.1"/>
    </source>
</evidence>
<dbReference type="InterPro" id="IPR036661">
    <property type="entry name" value="Luciferase-like_sf"/>
</dbReference>
<dbReference type="InterPro" id="IPR050564">
    <property type="entry name" value="F420-G6PD/mer"/>
</dbReference>
<dbReference type="Gene3D" id="3.20.20.30">
    <property type="entry name" value="Luciferase-like domain"/>
    <property type="match status" value="2"/>
</dbReference>
<dbReference type="Pfam" id="PF00296">
    <property type="entry name" value="Bac_luciferase"/>
    <property type="match status" value="1"/>
</dbReference>
<gene>
    <name evidence="3" type="ORF">PYV00_00770</name>
</gene>
<sequence length="287" mass="30319">MSVPAVGKVGIWSLELRFGDKAQANEAAAELDELGFGALWIPGGVDDGVPADVERLLGVTSRATIATGIINMWRHRPADLAAWFAALPDAHKARTLLGLGVSHGPIIGEQWGKPLEVARAFLDGLAAAGMAMDQTCLAALGPRMVALSGERTAGAHPYLVSPEHTAQARAILGPGKLLAPEQGVILESDPAKARELAVGALAQYRRLPNYRNNWQRLAFSEAEIDNLDDRLLHALFAIGDAGVAAARVAEHLKAGADHVCLQVIAGGPVGDFAVLRPQWRDLAKALL</sequence>
<accession>A0ABT5WKL0</accession>